<evidence type="ECO:0000313" key="3">
    <source>
        <dbReference type="Proteomes" id="UP000003157"/>
    </source>
</evidence>
<accession>E7GBY4</accession>
<feature type="domain" description="Large polyvalent protein associated" evidence="1">
    <location>
        <begin position="3"/>
        <end position="98"/>
    </location>
</feature>
<evidence type="ECO:0000259" key="1">
    <source>
        <dbReference type="Pfam" id="PF18843"/>
    </source>
</evidence>
<dbReference type="RefSeq" id="WP_008789365.1">
    <property type="nucleotide sequence ID" value="NZ_AKCB01000001.1"/>
</dbReference>
<keyword evidence="3" id="KW-1185">Reference proteome</keyword>
<dbReference type="AlphaFoldDB" id="E7GBY4"/>
<evidence type="ECO:0000313" key="2">
    <source>
        <dbReference type="EMBL" id="EFW04546.1"/>
    </source>
</evidence>
<dbReference type="GeneID" id="78230213"/>
<dbReference type="STRING" id="100884.GCA_000269565_02389"/>
<dbReference type="Proteomes" id="UP000003157">
    <property type="component" value="Unassembled WGS sequence"/>
</dbReference>
<dbReference type="OrthoDB" id="2594680at2"/>
<name>E7GBY4_9FIRM</name>
<gene>
    <name evidence="2" type="ORF">HMPREF9488_02275</name>
</gene>
<proteinExistence type="predicted"/>
<dbReference type="Pfam" id="PF18843">
    <property type="entry name" value="LPD28"/>
    <property type="match status" value="1"/>
</dbReference>
<protein>
    <recommendedName>
        <fullName evidence="1">Large polyvalent protein associated domain-containing protein</fullName>
    </recommendedName>
</protein>
<organism evidence="2 3">
    <name type="scientific">Coprobacillus cateniformis</name>
    <dbReference type="NCBI Taxonomy" id="100884"/>
    <lineage>
        <taxon>Bacteria</taxon>
        <taxon>Bacillati</taxon>
        <taxon>Bacillota</taxon>
        <taxon>Erysipelotrichia</taxon>
        <taxon>Erysipelotrichales</taxon>
        <taxon>Coprobacillaceae</taxon>
        <taxon>Coprobacillus</taxon>
    </lineage>
</organism>
<dbReference type="HOGENOM" id="CLU_165343_0_0_9"/>
<reference evidence="2 3" key="1">
    <citation type="submission" date="2010-12" db="EMBL/GenBank/DDBJ databases">
        <title>The Genome Sequence of Coprobacillus sp. strain 29_1.</title>
        <authorList>
            <consortium name="The Broad Institute Genome Sequencing Platform"/>
            <person name="Earl A."/>
            <person name="Ward D."/>
            <person name="Feldgarden M."/>
            <person name="Gevers D."/>
            <person name="Daigneault M."/>
            <person name="Sibley C.D."/>
            <person name="White A."/>
            <person name="Strauss J."/>
            <person name="Allen-Vercoe E."/>
            <person name="Young S.K."/>
            <person name="Zeng Q."/>
            <person name="Gargeya S."/>
            <person name="Fitzgerald M."/>
            <person name="Haas B."/>
            <person name="Abouelleil A."/>
            <person name="Alvarado L."/>
            <person name="Arachchi H.M."/>
            <person name="Berlin A."/>
            <person name="Brown A."/>
            <person name="Chapman S.B."/>
            <person name="Chen Z."/>
            <person name="Dunbar C."/>
            <person name="Freedman E."/>
            <person name="Gearin G."/>
            <person name="Gellesch M."/>
            <person name="Goldberg J."/>
            <person name="Griggs A."/>
            <person name="Gujja S."/>
            <person name="Heilman E."/>
            <person name="Heiman D."/>
            <person name="Howarth C."/>
            <person name="Larson L."/>
            <person name="Lui A."/>
            <person name="MacDonald P.J.P."/>
            <person name="Mehta T."/>
            <person name="Montmayeur A."/>
            <person name="Murphy C."/>
            <person name="Neiman D."/>
            <person name="Pearson M."/>
            <person name="Priest M."/>
            <person name="Roberts A."/>
            <person name="Saif S."/>
            <person name="Shea T."/>
            <person name="Shenoy N."/>
            <person name="Sisk P."/>
            <person name="Stolte C."/>
            <person name="Sykes S."/>
            <person name="White J."/>
            <person name="Yandava C."/>
            <person name="Nusbaum C."/>
            <person name="Birren B."/>
        </authorList>
    </citation>
    <scope>NUCLEOTIDE SEQUENCE [LARGE SCALE GENOMIC DNA]</scope>
    <source>
        <strain evidence="2 3">29_1</strain>
    </source>
</reference>
<dbReference type="eggNOG" id="ENOG5030J45">
    <property type="taxonomic scope" value="Bacteria"/>
</dbReference>
<dbReference type="EMBL" id="ADKX01000036">
    <property type="protein sequence ID" value="EFW04546.1"/>
    <property type="molecule type" value="Genomic_DNA"/>
</dbReference>
<comment type="caution">
    <text evidence="2">The sequence shown here is derived from an EMBL/GenBank/DDBJ whole genome shotgun (WGS) entry which is preliminary data.</text>
</comment>
<sequence length="118" mass="14219">MRKETFEFYEFKGRKVLFTPARARYLEEPVPEGLFKYEIRHSDEGFEPCVLAKHILVNHYGTIFSRVPIDLGERGYIDFSEDIDFIDLNQIMTFDEYLSMLEENYDIKEQEMNMKMIR</sequence>
<dbReference type="InterPro" id="IPR040809">
    <property type="entry name" value="LPD28"/>
</dbReference>